<name>V2XCK8_MONRO</name>
<sequence>MMPGLHHDIILLVIDHVEVDTTLLNLTLALNRQLSRYVRRRLFGSRVFLHIDKRFLTLLSNAESTIAPVLRDVILELPSTFGRWEFEQSLDVLEGLLSCMPELRELKIAMEPTGGIEMNETFDHSLQSFFSRQHSRKSPIHLKTLNLSQFYDAHAQEACERVLAVLSALRLGSCQQLRIDSRWDFTCLPSGNQLILNTGITKLHLRFLHVQNETDLDVDLLLGYVSPKLESLHLSIVDCDYISQVAQILKVLQDLTVEEEPRLKELTLEIRCHSKWLTDIHWSEASLWQEMKLVIGKFTRLQVITILSPVTAQSSYVQRDSQEAEQALQNVLSSYFGEIHVVENSKRDWLIVDRIPNECTGLHSKLMRTSDEYSVWEELN</sequence>
<proteinExistence type="predicted"/>
<dbReference type="AlphaFoldDB" id="V2XCK8"/>
<dbReference type="KEGG" id="mrr:Moror_2676"/>
<accession>V2XCK8</accession>
<dbReference type="HOGENOM" id="CLU_860769_0_0_1"/>
<protein>
    <submittedName>
        <fullName evidence="1">Uncharacterized protein</fullName>
    </submittedName>
</protein>
<organism evidence="1 2">
    <name type="scientific">Moniliophthora roreri (strain MCA 2997)</name>
    <name type="common">Cocoa frosty pod rot fungus</name>
    <name type="synonym">Crinipellis roreri</name>
    <dbReference type="NCBI Taxonomy" id="1381753"/>
    <lineage>
        <taxon>Eukaryota</taxon>
        <taxon>Fungi</taxon>
        <taxon>Dikarya</taxon>
        <taxon>Basidiomycota</taxon>
        <taxon>Agaricomycotina</taxon>
        <taxon>Agaricomycetes</taxon>
        <taxon>Agaricomycetidae</taxon>
        <taxon>Agaricales</taxon>
        <taxon>Marasmiineae</taxon>
        <taxon>Marasmiaceae</taxon>
        <taxon>Moniliophthora</taxon>
    </lineage>
</organism>
<reference evidence="1 2" key="1">
    <citation type="journal article" date="2014" name="BMC Genomics">
        <title>Genome and secretome analysis of the hemibiotrophic fungal pathogen, Moniliophthora roreri, which causes frosty pod rot disease of cacao: mechanisms of the biotrophic and necrotrophic phases.</title>
        <authorList>
            <person name="Meinhardt L.W."/>
            <person name="Costa G.G.L."/>
            <person name="Thomazella D.P.T."/>
            <person name="Teixeira P.J.P.L."/>
            <person name="Carazzolle M.F."/>
            <person name="Schuster S.C."/>
            <person name="Carlson J.E."/>
            <person name="Guiltinan M.J."/>
            <person name="Mieczkowski P."/>
            <person name="Farmer A."/>
            <person name="Ramaraj T."/>
            <person name="Crozier J."/>
            <person name="Davis R.E."/>
            <person name="Shao J."/>
            <person name="Melnick R.L."/>
            <person name="Pereira G.A.G."/>
            <person name="Bailey B.A."/>
        </authorList>
    </citation>
    <scope>NUCLEOTIDE SEQUENCE [LARGE SCALE GENOMIC DNA]</scope>
    <source>
        <strain evidence="1 2">MCA 2997</strain>
    </source>
</reference>
<dbReference type="OrthoDB" id="10323255at2759"/>
<gene>
    <name evidence="1" type="ORF">Moror_2676</name>
</gene>
<evidence type="ECO:0000313" key="2">
    <source>
        <dbReference type="Proteomes" id="UP000017559"/>
    </source>
</evidence>
<dbReference type="SUPFAM" id="SSF52047">
    <property type="entry name" value="RNI-like"/>
    <property type="match status" value="1"/>
</dbReference>
<keyword evidence="2" id="KW-1185">Reference proteome</keyword>
<evidence type="ECO:0000313" key="1">
    <source>
        <dbReference type="EMBL" id="ESK91452.1"/>
    </source>
</evidence>
<dbReference type="EMBL" id="AWSO01000345">
    <property type="protein sequence ID" value="ESK91452.1"/>
    <property type="molecule type" value="Genomic_DNA"/>
</dbReference>
<comment type="caution">
    <text evidence="1">The sequence shown here is derived from an EMBL/GenBank/DDBJ whole genome shotgun (WGS) entry which is preliminary data.</text>
</comment>
<dbReference type="Proteomes" id="UP000017559">
    <property type="component" value="Unassembled WGS sequence"/>
</dbReference>